<dbReference type="PANTHER" id="PTHR39323">
    <property type="entry name" value="BLR1149 PROTEIN"/>
    <property type="match status" value="1"/>
</dbReference>
<gene>
    <name evidence="2" type="primary">pdeM</name>
    <name evidence="2" type="ORF">FK178_13605</name>
</gene>
<dbReference type="InterPro" id="IPR024173">
    <property type="entry name" value="Pesterase_MJ0037-like"/>
</dbReference>
<keyword evidence="3" id="KW-1185">Reference proteome</keyword>
<sequence length="211" mass="24787">MIERIEIKGQNFSLHPSGVMFWEEKQMLLISDVHLGKISHFRKYGSAVPQNAIAQNFERLSEVVDYFQPSRICFLGDLFHSSLNLEWDLFENWMQDISAQVMLVIGNHDIISELKYEALRIRIFPELIIDDFLLTHHPEEREEHYNICGHLHPGYKLNGVGRQQLKLRCFYKSDVQMILPAFGEFTGNYWIRPNVGDRVYAITKKEVILVY</sequence>
<dbReference type="PANTHER" id="PTHR39323:SF1">
    <property type="entry name" value="BLR1149 PROTEIN"/>
    <property type="match status" value="1"/>
</dbReference>
<dbReference type="NCBIfam" id="TIGR04123">
    <property type="entry name" value="P_estr_lig_assc"/>
    <property type="match status" value="1"/>
</dbReference>
<dbReference type="Gene3D" id="3.60.21.10">
    <property type="match status" value="1"/>
</dbReference>
<dbReference type="CDD" id="cd07391">
    <property type="entry name" value="MPP_PF1019"/>
    <property type="match status" value="1"/>
</dbReference>
<keyword evidence="2" id="KW-0436">Ligase</keyword>
<evidence type="ECO:0000259" key="1">
    <source>
        <dbReference type="Pfam" id="PF00149"/>
    </source>
</evidence>
<keyword evidence="2" id="KW-0378">Hydrolase</keyword>
<name>A0A5B8YQJ2_9FLAO</name>
<dbReference type="GO" id="GO:0016874">
    <property type="term" value="F:ligase activity"/>
    <property type="evidence" value="ECO:0007669"/>
    <property type="project" value="UniProtKB-KW"/>
</dbReference>
<dbReference type="OrthoDB" id="9795838at2"/>
<dbReference type="InterPro" id="IPR004843">
    <property type="entry name" value="Calcineurin-like_PHP"/>
</dbReference>
<accession>A0A5B8YQJ2</accession>
<protein>
    <submittedName>
        <fullName evidence="2">Ligase-associated DNA damage response endonuclease PdeM</fullName>
        <ecNumber evidence="2">3.1.-.-</ecNumber>
    </submittedName>
</protein>
<evidence type="ECO:0000313" key="2">
    <source>
        <dbReference type="EMBL" id="QED38686.1"/>
    </source>
</evidence>
<dbReference type="KEGG" id="anp:FK178_13605"/>
<dbReference type="AlphaFoldDB" id="A0A5B8YQJ2"/>
<dbReference type="EMBL" id="CP042476">
    <property type="protein sequence ID" value="QED38686.1"/>
    <property type="molecule type" value="Genomic_DNA"/>
</dbReference>
<dbReference type="GO" id="GO:0004519">
    <property type="term" value="F:endonuclease activity"/>
    <property type="evidence" value="ECO:0007669"/>
    <property type="project" value="UniProtKB-KW"/>
</dbReference>
<dbReference type="Proteomes" id="UP000321954">
    <property type="component" value="Chromosome"/>
</dbReference>
<dbReference type="InterPro" id="IPR029052">
    <property type="entry name" value="Metallo-depent_PP-like"/>
</dbReference>
<dbReference type="EC" id="3.1.-.-" evidence="2"/>
<reference evidence="2 3" key="1">
    <citation type="submission" date="2019-08" db="EMBL/GenBank/DDBJ databases">
        <title>Antarcticibacterium arcticum sp. nov., a bacterium isolated from marine sediment of the Canadian Beaufort Sea.</title>
        <authorList>
            <person name="Lee Y.M."/>
            <person name="Baek K."/>
            <person name="Lee D.-H."/>
            <person name="Shin S.C."/>
            <person name="Jin Y.K."/>
            <person name="Park Y."/>
        </authorList>
    </citation>
    <scope>NUCLEOTIDE SEQUENCE [LARGE SCALE GENOMIC DNA]</scope>
    <source>
        <strain evidence="2 3">PAMC 28998</strain>
    </source>
</reference>
<dbReference type="Pfam" id="PF00149">
    <property type="entry name" value="Metallophos"/>
    <property type="match status" value="1"/>
</dbReference>
<dbReference type="PIRSF" id="PIRSF000887">
    <property type="entry name" value="Pesterase_MJ0037"/>
    <property type="match status" value="1"/>
</dbReference>
<evidence type="ECO:0000313" key="3">
    <source>
        <dbReference type="Proteomes" id="UP000321954"/>
    </source>
</evidence>
<keyword evidence="2" id="KW-0540">Nuclease</keyword>
<dbReference type="GO" id="GO:0016787">
    <property type="term" value="F:hydrolase activity"/>
    <property type="evidence" value="ECO:0007669"/>
    <property type="project" value="UniProtKB-KW"/>
</dbReference>
<dbReference type="InterPro" id="IPR026336">
    <property type="entry name" value="PdeM-like"/>
</dbReference>
<dbReference type="SUPFAM" id="SSF56300">
    <property type="entry name" value="Metallo-dependent phosphatases"/>
    <property type="match status" value="1"/>
</dbReference>
<feature type="domain" description="Calcineurin-like phosphoesterase" evidence="1">
    <location>
        <begin position="28"/>
        <end position="119"/>
    </location>
</feature>
<keyword evidence="2" id="KW-0255">Endonuclease</keyword>
<proteinExistence type="predicted"/>
<organism evidence="2 3">
    <name type="scientific">Antarcticibacterium arcticum</name>
    <dbReference type="NCBI Taxonomy" id="2585771"/>
    <lineage>
        <taxon>Bacteria</taxon>
        <taxon>Pseudomonadati</taxon>
        <taxon>Bacteroidota</taxon>
        <taxon>Flavobacteriia</taxon>
        <taxon>Flavobacteriales</taxon>
        <taxon>Flavobacteriaceae</taxon>
        <taxon>Antarcticibacterium</taxon>
    </lineage>
</organism>
<dbReference type="RefSeq" id="WP_146836333.1">
    <property type="nucleotide sequence ID" value="NZ_CP042476.1"/>
</dbReference>